<dbReference type="EMBL" id="FNGS01000005">
    <property type="protein sequence ID" value="SDM23337.1"/>
    <property type="molecule type" value="Genomic_DNA"/>
</dbReference>
<reference evidence="3 4" key="1">
    <citation type="submission" date="2016-10" db="EMBL/GenBank/DDBJ databases">
        <authorList>
            <person name="de Groot N.N."/>
        </authorList>
    </citation>
    <scope>NUCLEOTIDE SEQUENCE [LARGE SCALE GENOMIC DNA]</scope>
    <source>
        <strain evidence="3 4">DSM 21668</strain>
    </source>
</reference>
<organism evidence="3 4">
    <name type="scientific">Siphonobacter aquaeclarae</name>
    <dbReference type="NCBI Taxonomy" id="563176"/>
    <lineage>
        <taxon>Bacteria</taxon>
        <taxon>Pseudomonadati</taxon>
        <taxon>Bacteroidota</taxon>
        <taxon>Cytophagia</taxon>
        <taxon>Cytophagales</taxon>
        <taxon>Cytophagaceae</taxon>
        <taxon>Siphonobacter</taxon>
    </lineage>
</organism>
<dbReference type="RefSeq" id="WP_093203624.1">
    <property type="nucleotide sequence ID" value="NZ_FNGS01000005.1"/>
</dbReference>
<sequence>MKKSIAFLASLFVATASFAATTEEPQITVTNDNKVQLSINPEQGVASVSIRDEDGHLIYTDKSSLTNGYNQKFDLSNLKNGAYKLSVSIGNQTIDKTINLGEKPATKQIVVE</sequence>
<evidence type="ECO:0000259" key="2">
    <source>
        <dbReference type="Pfam" id="PF18962"/>
    </source>
</evidence>
<dbReference type="Gene3D" id="2.60.40.3080">
    <property type="match status" value="1"/>
</dbReference>
<evidence type="ECO:0000256" key="1">
    <source>
        <dbReference type="SAM" id="SignalP"/>
    </source>
</evidence>
<feature type="domain" description="Secretion system C-terminal sorting" evidence="2">
    <location>
        <begin position="34"/>
        <end position="98"/>
    </location>
</feature>
<accession>A0A1G9RK96</accession>
<dbReference type="InterPro" id="IPR026444">
    <property type="entry name" value="Secre_tail"/>
</dbReference>
<evidence type="ECO:0000313" key="3">
    <source>
        <dbReference type="EMBL" id="SDM23337.1"/>
    </source>
</evidence>
<name>A0A1G9RK96_9BACT</name>
<keyword evidence="1" id="KW-0732">Signal</keyword>
<feature type="signal peptide" evidence="1">
    <location>
        <begin position="1"/>
        <end position="19"/>
    </location>
</feature>
<dbReference type="OrthoDB" id="959906at2"/>
<dbReference type="AlphaFoldDB" id="A0A1G9RK96"/>
<proteinExistence type="predicted"/>
<protein>
    <submittedName>
        <fullName evidence="3">Por secretion system C-terminal sorting domain-containing protein</fullName>
    </submittedName>
</protein>
<dbReference type="Pfam" id="PF18962">
    <property type="entry name" value="Por_Secre_tail"/>
    <property type="match status" value="1"/>
</dbReference>
<keyword evidence="4" id="KW-1185">Reference proteome</keyword>
<dbReference type="NCBIfam" id="TIGR04183">
    <property type="entry name" value="Por_Secre_tail"/>
    <property type="match status" value="1"/>
</dbReference>
<feature type="chain" id="PRO_5011580839" evidence="1">
    <location>
        <begin position="20"/>
        <end position="112"/>
    </location>
</feature>
<dbReference type="Proteomes" id="UP000198901">
    <property type="component" value="Unassembled WGS sequence"/>
</dbReference>
<evidence type="ECO:0000313" key="4">
    <source>
        <dbReference type="Proteomes" id="UP000198901"/>
    </source>
</evidence>
<gene>
    <name evidence="3" type="ORF">SAMN04488090_2921</name>
</gene>